<dbReference type="HOGENOM" id="CLU_004459_0_0_1"/>
<feature type="compositionally biased region" description="Basic and acidic residues" evidence="1">
    <location>
        <begin position="569"/>
        <end position="583"/>
    </location>
</feature>
<feature type="compositionally biased region" description="Basic and acidic residues" evidence="1">
    <location>
        <begin position="1007"/>
        <end position="1157"/>
    </location>
</feature>
<feature type="compositionally biased region" description="Polar residues" evidence="1">
    <location>
        <begin position="297"/>
        <end position="312"/>
    </location>
</feature>
<dbReference type="STRING" id="1071378.G0W6W7"/>
<feature type="compositionally biased region" description="Basic and acidic residues" evidence="1">
    <location>
        <begin position="1221"/>
        <end position="1231"/>
    </location>
</feature>
<feature type="compositionally biased region" description="Basic and acidic residues" evidence="1">
    <location>
        <begin position="604"/>
        <end position="621"/>
    </location>
</feature>
<feature type="compositionally biased region" description="Acidic residues" evidence="1">
    <location>
        <begin position="1198"/>
        <end position="1208"/>
    </location>
</feature>
<evidence type="ECO:0000256" key="1">
    <source>
        <dbReference type="SAM" id="MobiDB-lite"/>
    </source>
</evidence>
<reference evidence="3 4" key="1">
    <citation type="journal article" date="2011" name="Proc. Natl. Acad. Sci. U.S.A.">
        <title>Evolutionary erosion of yeast sex chromosomes by mating-type switching accidents.</title>
        <authorList>
            <person name="Gordon J.L."/>
            <person name="Armisen D."/>
            <person name="Proux-Wera E."/>
            <person name="Oheigeartaigh S.S."/>
            <person name="Byrne K.P."/>
            <person name="Wolfe K.H."/>
        </authorList>
    </citation>
    <scope>NUCLEOTIDE SEQUENCE [LARGE SCALE GENOMIC DNA]</scope>
    <source>
        <strain evidence="4">ATCC 10597 / BCRC 20456 / CBS 421 / NBRC 0211 / NRRL Y-12639</strain>
    </source>
</reference>
<gene>
    <name evidence="3" type="primary">NDAI0B04950</name>
    <name evidence="3" type="ordered locus">NDAI_0B04950</name>
</gene>
<dbReference type="Proteomes" id="UP000000689">
    <property type="component" value="Chromosome 2"/>
</dbReference>
<dbReference type="Pfam" id="PF10407">
    <property type="entry name" value="Cytokin_check_N"/>
    <property type="match status" value="1"/>
</dbReference>
<keyword evidence="4" id="KW-1185">Reference proteome</keyword>
<dbReference type="EMBL" id="HE580268">
    <property type="protein sequence ID" value="CCD23528.1"/>
    <property type="molecule type" value="Genomic_DNA"/>
</dbReference>
<dbReference type="InterPro" id="IPR018844">
    <property type="entry name" value="Dnt1-like_N"/>
</dbReference>
<feature type="compositionally biased region" description="Basic and acidic residues" evidence="1">
    <location>
        <begin position="491"/>
        <end position="502"/>
    </location>
</feature>
<dbReference type="InterPro" id="IPR043185">
    <property type="entry name" value="Net1/Tof2"/>
</dbReference>
<feature type="region of interest" description="Disordered" evidence="1">
    <location>
        <begin position="219"/>
        <end position="266"/>
    </location>
</feature>
<feature type="compositionally biased region" description="Polar residues" evidence="1">
    <location>
        <begin position="1373"/>
        <end position="1386"/>
    </location>
</feature>
<feature type="compositionally biased region" description="Basic and acidic residues" evidence="1">
    <location>
        <begin position="537"/>
        <end position="547"/>
    </location>
</feature>
<dbReference type="PANTHER" id="PTHR28196">
    <property type="entry name" value="NUCLEOLAR PROTEIN NET1-RELATED"/>
    <property type="match status" value="1"/>
</dbReference>
<feature type="compositionally biased region" description="Polar residues" evidence="1">
    <location>
        <begin position="830"/>
        <end position="849"/>
    </location>
</feature>
<feature type="compositionally biased region" description="Acidic residues" evidence="1">
    <location>
        <begin position="695"/>
        <end position="706"/>
    </location>
</feature>
<dbReference type="OMA" id="KCEKMYP"/>
<feature type="compositionally biased region" description="Basic and acidic residues" evidence="1">
    <location>
        <begin position="642"/>
        <end position="652"/>
    </location>
</feature>
<feature type="region of interest" description="Disordered" evidence="1">
    <location>
        <begin position="282"/>
        <end position="312"/>
    </location>
</feature>
<feature type="compositionally biased region" description="Low complexity" evidence="1">
    <location>
        <begin position="1339"/>
        <end position="1358"/>
    </location>
</feature>
<feature type="compositionally biased region" description="Low complexity" evidence="1">
    <location>
        <begin position="897"/>
        <end position="921"/>
    </location>
</feature>
<sequence>MYKLQVVLIPPSAKDAFIQMNVPTNPNESSQTIHNRSNVLPNTMMNGVETSMQFINPNMTNTSMIRPNFIGQSKIKKFLHFTKPSNSLFDLSEEILSKCEKMYPSVANEVEILSLQDISGCDLDPDFIVKDIFNIENTVRVILKNELNTDDQASTSLYRNYKRRKLNDGVSQQTNHLPLGNNIQSHSNGTLNIGKKRSATSSGIRPSINGTSALRISTPLARQIYPPSGMTKISNNSDDENDDFSERSFLPPPNQPQSPPIRISSGMDTTKKIKSTVIEEDTVSRSEMVDPDKSKQQRILSGTPGRSTMTPNRVTLTGQRVLSENYGNSNGNGLIFSGSKQTAMKRQEQPPVSSPRITSGMLTIPEPKISEVEKELHEGPSSPASILPAKSDRIPMKKPYSERNSDMATDLNEDYEEELEENHAYNTKPNKLFDNLISKETTVKATSPPQRKTSLQTKVNNKATRISSQQYQEEDLKRISSFPDDDEDEEQEKKEIPEDQHKISAIGQPNATFDNTEAIQDIEIDNEDEASELIDNTSEKADGDFSPNEKTELLKMIDNFIPEPSSSAKKLEQHDKKIKEQPGRKSPTLKDVIKESQTSSVQVDKLKPKNISGEKDVKKQDSISSIGTTLNAAEIKMNSKKRVNEESKENAIVKKPLTKSVSGSSSINTQPKKSKVEMEPIPVAKGNKMKTLEFSTDEESTDDENDTTPKKKIENTTAVGKFKFKKQEEELPISRSHKDIKLASPQETEKKPTQSVTSTKKIIENKAIVDKKTSSGSDSDPTSSASSSDESESSSSSSEDENDRNVTLSKPGKNPFAGKSLTALLDHKLTATTKSNKPSPRENLSQTKPRTFAGKLKDYQTPEVIESDEEDSSASSSSSSSSSSEDESMEESKDSKASSSEPKTTASSSTRSSPSKESSSTIATKTDLKKEVVKQSSSSTTIKTDDRKELAEQSSSIIATKGDNKKEAVKDTNTKVPELANTKLQDSLNEYSDDDLRLAMEVITAQPKEEKEENKLSTREKAELKKQEREANKLKRAQELEAKKKAKEEQMLKRKEETERKKKLKEEEILKKKAEAERKKKLREEEALKKKVELAAKKQAKLDETKRNSEEKELKMKLEAESKKRKEAEEKKKQEEEKLKEATKEQESRKEKKEVELSKTNQGSDKPVREGGVETRTQLELRKAESDSDSSSDTSASSDDESSSDEETSSSSNKSAHSRRLIVDTPKEALAKKSTPKESTVQHEHSNSMRSGITSSTQISSAQGSFNKSTTITSTQPTQPAVKASSPVQKLPPSLRPSLNSLSDLVSRGIPDVKESALSGKKSNLSKSTTPNNDERNDSSSSDDSSSDSDSSSTSSSDSDSDSDSSSDEETGSFISAKSANVALTKTNKKVRGGFASLIKDSKRR</sequence>
<evidence type="ECO:0000313" key="4">
    <source>
        <dbReference type="Proteomes" id="UP000000689"/>
    </source>
</evidence>
<feature type="region of interest" description="Disordered" evidence="1">
    <location>
        <begin position="527"/>
        <end position="547"/>
    </location>
</feature>
<feature type="domain" description="Nucleolar protein Dnt1-like N-terminal" evidence="2">
    <location>
        <begin position="76"/>
        <end position="146"/>
    </location>
</feature>
<dbReference type="RefSeq" id="XP_003668771.1">
    <property type="nucleotide sequence ID" value="XM_003668723.1"/>
</dbReference>
<feature type="compositionally biased region" description="Low complexity" evidence="1">
    <location>
        <begin position="774"/>
        <end position="797"/>
    </location>
</feature>
<feature type="compositionally biased region" description="Polar residues" evidence="1">
    <location>
        <begin position="659"/>
        <end position="671"/>
    </location>
</feature>
<dbReference type="PANTHER" id="PTHR28196:SF1">
    <property type="entry name" value="NUCLEOLAR PROTEIN NET1-RELATED"/>
    <property type="match status" value="1"/>
</dbReference>
<dbReference type="KEGG" id="ndi:NDAI_0B04950"/>
<proteinExistence type="predicted"/>
<dbReference type="GO" id="GO:0000183">
    <property type="term" value="P:rDNA heterochromatin formation"/>
    <property type="evidence" value="ECO:0007669"/>
    <property type="project" value="InterPro"/>
</dbReference>
<feature type="compositionally biased region" description="Pro residues" evidence="1">
    <location>
        <begin position="250"/>
        <end position="259"/>
    </location>
</feature>
<name>G0W6W7_NAUDC</name>
<accession>G0W6W7</accession>
<organism evidence="3 4">
    <name type="scientific">Naumovozyma dairenensis (strain ATCC 10597 / BCRC 20456 / CBS 421 / NBRC 0211 / NRRL Y-12639)</name>
    <name type="common">Saccharomyces dairenensis</name>
    <dbReference type="NCBI Taxonomy" id="1071378"/>
    <lineage>
        <taxon>Eukaryota</taxon>
        <taxon>Fungi</taxon>
        <taxon>Dikarya</taxon>
        <taxon>Ascomycota</taxon>
        <taxon>Saccharomycotina</taxon>
        <taxon>Saccharomycetes</taxon>
        <taxon>Saccharomycetales</taxon>
        <taxon>Saccharomycetaceae</taxon>
        <taxon>Naumovozyma</taxon>
    </lineage>
</organism>
<evidence type="ECO:0000259" key="2">
    <source>
        <dbReference type="Pfam" id="PF10407"/>
    </source>
</evidence>
<dbReference type="GeneID" id="11497663"/>
<dbReference type="OrthoDB" id="6365676at2759"/>
<feature type="region of interest" description="Disordered" evidence="1">
    <location>
        <begin position="638"/>
        <end position="1405"/>
    </location>
</feature>
<feature type="compositionally biased region" description="Low complexity" evidence="1">
    <location>
        <begin position="873"/>
        <end position="883"/>
    </location>
</feature>
<feature type="compositionally biased region" description="Low complexity" evidence="1">
    <location>
        <begin position="1269"/>
        <end position="1280"/>
    </location>
</feature>
<feature type="compositionally biased region" description="Basic and acidic residues" evidence="1">
    <location>
        <begin position="736"/>
        <end position="752"/>
    </location>
</feature>
<feature type="compositionally biased region" description="Polar residues" evidence="1">
    <location>
        <begin position="441"/>
        <end position="471"/>
    </location>
</feature>
<feature type="compositionally biased region" description="Basic and acidic residues" evidence="1">
    <location>
        <begin position="962"/>
        <end position="973"/>
    </location>
</feature>
<feature type="region of interest" description="Disordered" evidence="1">
    <location>
        <begin position="564"/>
        <end position="623"/>
    </location>
</feature>
<feature type="compositionally biased region" description="Polar residues" evidence="1">
    <location>
        <begin position="1321"/>
        <end position="1332"/>
    </location>
</feature>
<protein>
    <recommendedName>
        <fullName evidence="2">Nucleolar protein Dnt1-like N-terminal domain-containing protein</fullName>
    </recommendedName>
</protein>
<feature type="compositionally biased region" description="Low complexity" evidence="1">
    <location>
        <begin position="1291"/>
        <end position="1303"/>
    </location>
</feature>
<feature type="compositionally biased region" description="Basic and acidic residues" evidence="1">
    <location>
        <begin position="282"/>
        <end position="295"/>
    </location>
</feature>
<feature type="compositionally biased region" description="Acidic residues" evidence="1">
    <location>
        <begin position="1359"/>
        <end position="1371"/>
    </location>
</feature>
<feature type="region of interest" description="Disordered" evidence="1">
    <location>
        <begin position="441"/>
        <end position="515"/>
    </location>
</feature>
<evidence type="ECO:0000313" key="3">
    <source>
        <dbReference type="EMBL" id="CCD23528.1"/>
    </source>
</evidence>
<feature type="compositionally biased region" description="Polar residues" evidence="1">
    <location>
        <begin position="1248"/>
        <end position="1268"/>
    </location>
</feature>
<feature type="compositionally biased region" description="Basic and acidic residues" evidence="1">
    <location>
        <begin position="761"/>
        <end position="773"/>
    </location>
</feature>
<dbReference type="eggNOG" id="ENOG502QW4V">
    <property type="taxonomic scope" value="Eukaryota"/>
</dbReference>
<feature type="compositionally biased region" description="Basic and acidic residues" evidence="1">
    <location>
        <begin position="1166"/>
        <end position="1186"/>
    </location>
</feature>